<gene>
    <name evidence="2" type="ORF">G7070_08140</name>
</gene>
<evidence type="ECO:0000256" key="1">
    <source>
        <dbReference type="SAM" id="MobiDB-lite"/>
    </source>
</evidence>
<dbReference type="KEGG" id="prv:G7070_08140"/>
<evidence type="ECO:0000313" key="3">
    <source>
        <dbReference type="Proteomes" id="UP000501058"/>
    </source>
</evidence>
<protein>
    <submittedName>
        <fullName evidence="2">Uncharacterized protein</fullName>
    </submittedName>
</protein>
<dbReference type="RefSeq" id="WP_166233325.1">
    <property type="nucleotide sequence ID" value="NZ_CP049865.1"/>
</dbReference>
<accession>A0A6G7Y6A7</accession>
<reference evidence="2 3" key="1">
    <citation type="submission" date="2020-03" db="EMBL/GenBank/DDBJ databases">
        <title>Propioniciclava sp. nov., isolated from Hydrophilus acuminatus.</title>
        <authorList>
            <person name="Hyun D.-W."/>
            <person name="Bae J.-W."/>
        </authorList>
    </citation>
    <scope>NUCLEOTIDE SEQUENCE [LARGE SCALE GENOMIC DNA]</scope>
    <source>
        <strain evidence="2 3">HDW11</strain>
    </source>
</reference>
<feature type="region of interest" description="Disordered" evidence="1">
    <location>
        <begin position="142"/>
        <end position="176"/>
    </location>
</feature>
<dbReference type="Proteomes" id="UP000501058">
    <property type="component" value="Chromosome"/>
</dbReference>
<evidence type="ECO:0000313" key="2">
    <source>
        <dbReference type="EMBL" id="QIK72249.1"/>
    </source>
</evidence>
<keyword evidence="3" id="KW-1185">Reference proteome</keyword>
<proteinExistence type="predicted"/>
<dbReference type="AlphaFoldDB" id="A0A6G7Y6A7"/>
<name>A0A6G7Y6A7_9ACTN</name>
<feature type="compositionally biased region" description="Basic and acidic residues" evidence="1">
    <location>
        <begin position="165"/>
        <end position="176"/>
    </location>
</feature>
<dbReference type="EMBL" id="CP049865">
    <property type="protein sequence ID" value="QIK72249.1"/>
    <property type="molecule type" value="Genomic_DNA"/>
</dbReference>
<sequence>MVTKATGLHPAFDETDEIASAMVRSLVVVGARQGARAAGLTPTRAHNGWDLVWSEPGTYRKYRIKKARKGRAGVFEMLVGTNSALTKTVPESLIGEEQWVLGYTVSTDQAIQDVFAAKILGVTEHKVPQLVLGSTVLLGSGGTPPRGGKFTSDDEDFLPGFGDQDLDHDRAAGSAA</sequence>
<organism evidence="2 3">
    <name type="scientific">Propioniciclava coleopterorum</name>
    <dbReference type="NCBI Taxonomy" id="2714937"/>
    <lineage>
        <taxon>Bacteria</taxon>
        <taxon>Bacillati</taxon>
        <taxon>Actinomycetota</taxon>
        <taxon>Actinomycetes</taxon>
        <taxon>Propionibacteriales</taxon>
        <taxon>Propionibacteriaceae</taxon>
        <taxon>Propioniciclava</taxon>
    </lineage>
</organism>